<dbReference type="GO" id="GO:0009744">
    <property type="term" value="P:response to sucrose"/>
    <property type="evidence" value="ECO:0007669"/>
    <property type="project" value="UniProtKB-ARBA"/>
</dbReference>
<evidence type="ECO:0000256" key="3">
    <source>
        <dbReference type="ARBA" id="ARBA00023125"/>
    </source>
</evidence>
<proteinExistence type="predicted"/>
<dbReference type="CDD" id="cd00167">
    <property type="entry name" value="SANT"/>
    <property type="match status" value="1"/>
</dbReference>
<dbReference type="GO" id="GO:0005634">
    <property type="term" value="C:nucleus"/>
    <property type="evidence" value="ECO:0007669"/>
    <property type="project" value="UniProtKB-SubCell"/>
</dbReference>
<dbReference type="STRING" id="77586.A0A0D9WMF6"/>
<dbReference type="NCBIfam" id="TIGR01557">
    <property type="entry name" value="myb_SHAQKYF"/>
    <property type="match status" value="1"/>
</dbReference>
<dbReference type="PROSITE" id="PS50090">
    <property type="entry name" value="MYB_LIKE"/>
    <property type="match status" value="1"/>
</dbReference>
<dbReference type="PANTHER" id="PTHR44042:SF11">
    <property type="entry name" value="OS06G0173800 PROTEIN"/>
    <property type="match status" value="1"/>
</dbReference>
<dbReference type="Gene3D" id="1.10.10.60">
    <property type="entry name" value="Homeodomain-like"/>
    <property type="match status" value="1"/>
</dbReference>
<keyword evidence="10" id="KW-1185">Reference proteome</keyword>
<reference evidence="9" key="3">
    <citation type="submission" date="2015-04" db="UniProtKB">
        <authorList>
            <consortium name="EnsemblPlants"/>
        </authorList>
    </citation>
    <scope>IDENTIFICATION</scope>
</reference>
<dbReference type="InterPro" id="IPR017930">
    <property type="entry name" value="Myb_dom"/>
</dbReference>
<dbReference type="InterPro" id="IPR017884">
    <property type="entry name" value="SANT_dom"/>
</dbReference>
<dbReference type="FunFam" id="1.10.10.60:FF:000009">
    <property type="entry name" value="transcription factor MYB1R1"/>
    <property type="match status" value="1"/>
</dbReference>
<comment type="subcellular location">
    <subcellularLocation>
        <location evidence="1">Nucleus</location>
    </subcellularLocation>
</comment>
<dbReference type="HOGENOM" id="CLU_066962_0_0_1"/>
<dbReference type="GO" id="GO:0003700">
    <property type="term" value="F:DNA-binding transcription factor activity"/>
    <property type="evidence" value="ECO:0007669"/>
    <property type="project" value="UniProtKB-ARBA"/>
</dbReference>
<reference evidence="9 10" key="1">
    <citation type="submission" date="2012-08" db="EMBL/GenBank/DDBJ databases">
        <title>Oryza genome evolution.</title>
        <authorList>
            <person name="Wing R.A."/>
        </authorList>
    </citation>
    <scope>NUCLEOTIDE SEQUENCE</scope>
</reference>
<evidence type="ECO:0000256" key="5">
    <source>
        <dbReference type="ARBA" id="ARBA00023242"/>
    </source>
</evidence>
<evidence type="ECO:0000259" key="8">
    <source>
        <dbReference type="PROSITE" id="PS51294"/>
    </source>
</evidence>
<keyword evidence="2" id="KW-0805">Transcription regulation</keyword>
<dbReference type="PROSITE" id="PS51293">
    <property type="entry name" value="SANT"/>
    <property type="match status" value="1"/>
</dbReference>
<name>A0A0D9WMF6_9ORYZ</name>
<dbReference type="SMART" id="SM00717">
    <property type="entry name" value="SANT"/>
    <property type="match status" value="1"/>
</dbReference>
<evidence type="ECO:0000256" key="2">
    <source>
        <dbReference type="ARBA" id="ARBA00023015"/>
    </source>
</evidence>
<keyword evidence="5" id="KW-0539">Nucleus</keyword>
<reference evidence="10" key="2">
    <citation type="submission" date="2013-12" db="EMBL/GenBank/DDBJ databases">
        <authorList>
            <person name="Yu Y."/>
            <person name="Lee S."/>
            <person name="de Baynast K."/>
            <person name="Wissotski M."/>
            <person name="Liu L."/>
            <person name="Talag J."/>
            <person name="Goicoechea J."/>
            <person name="Angelova A."/>
            <person name="Jetty R."/>
            <person name="Kudrna D."/>
            <person name="Golser W."/>
            <person name="Rivera L."/>
            <person name="Zhang J."/>
            <person name="Wing R."/>
        </authorList>
    </citation>
    <scope>NUCLEOTIDE SEQUENCE</scope>
</reference>
<keyword evidence="3" id="KW-0238">DNA-binding</keyword>
<dbReference type="Gramene" id="LPERR06G04380.1">
    <property type="protein sequence ID" value="LPERR06G04380.1"/>
    <property type="gene ID" value="LPERR06G04380"/>
</dbReference>
<evidence type="ECO:0000259" key="6">
    <source>
        <dbReference type="PROSITE" id="PS50090"/>
    </source>
</evidence>
<protein>
    <submittedName>
        <fullName evidence="9">Uncharacterized protein</fullName>
    </submittedName>
</protein>
<evidence type="ECO:0000256" key="1">
    <source>
        <dbReference type="ARBA" id="ARBA00004123"/>
    </source>
</evidence>
<evidence type="ECO:0000313" key="10">
    <source>
        <dbReference type="Proteomes" id="UP000032180"/>
    </source>
</evidence>
<sequence>MSSIVIQGWTTSEIEEARSLITSPNNGGSSGYGGDGDRNKKHHVYIMSELQKWFPSKTPDQVLNLYLDLIIGTSMVMSSSNKSDADNIIQDAGHVTSLANGNTEMVEEEQTMLNNEGLLFDYPLEEIEMGNQTEQEAEIDVQNEVDVQAREALVIKEKEVEAPKIQTNHWQAASSTRRRVVWTKEEHRLFLQGMREFGRGDWKNISRHFVTTRTPAQCSSHAQKYFLKLATKGKAAPPAPKRHRFRYDWAAITGQQQAAAPAPAPAPAHGQWMHHPMSTGGFNNIFDPRLCLPPQVPNPIFVPNHFAMPPLMYHHLPGGQPVLPFPVPAGAAVHGSGQRAFAPQLPWMNDSNSMN</sequence>
<feature type="domain" description="HTH myb-type" evidence="8">
    <location>
        <begin position="174"/>
        <end position="230"/>
    </location>
</feature>
<evidence type="ECO:0000256" key="4">
    <source>
        <dbReference type="ARBA" id="ARBA00023163"/>
    </source>
</evidence>
<feature type="domain" description="SANT" evidence="7">
    <location>
        <begin position="177"/>
        <end position="232"/>
    </location>
</feature>
<dbReference type="GO" id="GO:0009739">
    <property type="term" value="P:response to gibberellin"/>
    <property type="evidence" value="ECO:0007669"/>
    <property type="project" value="UniProtKB-ARBA"/>
</dbReference>
<evidence type="ECO:0000313" key="9">
    <source>
        <dbReference type="EnsemblPlants" id="LPERR06G04380.1"/>
    </source>
</evidence>
<dbReference type="AlphaFoldDB" id="A0A0D9WMF6"/>
<dbReference type="Pfam" id="PF23671">
    <property type="entry name" value="HTH_70"/>
    <property type="match status" value="1"/>
</dbReference>
<keyword evidence="4" id="KW-0804">Transcription</keyword>
<dbReference type="EnsemblPlants" id="LPERR06G04380.1">
    <property type="protein sequence ID" value="LPERR06G04380.1"/>
    <property type="gene ID" value="LPERR06G04380"/>
</dbReference>
<dbReference type="InterPro" id="IPR006447">
    <property type="entry name" value="Myb_dom_plants"/>
</dbReference>
<dbReference type="PROSITE" id="PS51294">
    <property type="entry name" value="HTH_MYB"/>
    <property type="match status" value="1"/>
</dbReference>
<dbReference type="Proteomes" id="UP000032180">
    <property type="component" value="Chromosome 6"/>
</dbReference>
<organism evidence="9 10">
    <name type="scientific">Leersia perrieri</name>
    <dbReference type="NCBI Taxonomy" id="77586"/>
    <lineage>
        <taxon>Eukaryota</taxon>
        <taxon>Viridiplantae</taxon>
        <taxon>Streptophyta</taxon>
        <taxon>Embryophyta</taxon>
        <taxon>Tracheophyta</taxon>
        <taxon>Spermatophyta</taxon>
        <taxon>Magnoliopsida</taxon>
        <taxon>Liliopsida</taxon>
        <taxon>Poales</taxon>
        <taxon>Poaceae</taxon>
        <taxon>BOP clade</taxon>
        <taxon>Oryzoideae</taxon>
        <taxon>Oryzeae</taxon>
        <taxon>Oryzinae</taxon>
        <taxon>Leersia</taxon>
    </lineage>
</organism>
<dbReference type="InterPro" id="IPR009057">
    <property type="entry name" value="Homeodomain-like_sf"/>
</dbReference>
<dbReference type="InterPro" id="IPR056195">
    <property type="entry name" value="HTH_70"/>
</dbReference>
<dbReference type="SUPFAM" id="SSF46689">
    <property type="entry name" value="Homeodomain-like"/>
    <property type="match status" value="1"/>
</dbReference>
<dbReference type="Pfam" id="PF00249">
    <property type="entry name" value="Myb_DNA-binding"/>
    <property type="match status" value="1"/>
</dbReference>
<feature type="domain" description="Myb-like" evidence="6">
    <location>
        <begin position="174"/>
        <end position="226"/>
    </location>
</feature>
<dbReference type="InterPro" id="IPR001005">
    <property type="entry name" value="SANT/Myb"/>
</dbReference>
<evidence type="ECO:0000259" key="7">
    <source>
        <dbReference type="PROSITE" id="PS51293"/>
    </source>
</evidence>
<dbReference type="GO" id="GO:0003677">
    <property type="term" value="F:DNA binding"/>
    <property type="evidence" value="ECO:0007669"/>
    <property type="project" value="UniProtKB-KW"/>
</dbReference>
<dbReference type="PANTHER" id="PTHR44042">
    <property type="entry name" value="DUPLICATED HOMEODOMAIN-LIKE SUPERFAMILY PROTEIN-RELATED"/>
    <property type="match status" value="1"/>
</dbReference>
<accession>A0A0D9WMF6</accession>
<dbReference type="eggNOG" id="KOG0724">
    <property type="taxonomic scope" value="Eukaryota"/>
</dbReference>